<organism evidence="1 2">
    <name type="scientific">Funneliformis geosporum</name>
    <dbReference type="NCBI Taxonomy" id="1117311"/>
    <lineage>
        <taxon>Eukaryota</taxon>
        <taxon>Fungi</taxon>
        <taxon>Fungi incertae sedis</taxon>
        <taxon>Mucoromycota</taxon>
        <taxon>Glomeromycotina</taxon>
        <taxon>Glomeromycetes</taxon>
        <taxon>Glomerales</taxon>
        <taxon>Glomeraceae</taxon>
        <taxon>Funneliformis</taxon>
    </lineage>
</organism>
<proteinExistence type="predicted"/>
<sequence>MPKTLRDLRIAHFRTLKNFDKIIDEKTVSKDEIESSESLPCIGLFGDLYTTYATSTLSGYGSDERLK</sequence>
<dbReference type="AlphaFoldDB" id="A0A9W4WWJ3"/>
<name>A0A9W4WWJ3_9GLOM</name>
<dbReference type="OrthoDB" id="2424014at2759"/>
<evidence type="ECO:0000313" key="1">
    <source>
        <dbReference type="EMBL" id="CAI2191985.1"/>
    </source>
</evidence>
<feature type="non-terminal residue" evidence="1">
    <location>
        <position position="67"/>
    </location>
</feature>
<gene>
    <name evidence="1" type="ORF">FWILDA_LOCUS15348</name>
</gene>
<reference evidence="1" key="1">
    <citation type="submission" date="2022-08" db="EMBL/GenBank/DDBJ databases">
        <authorList>
            <person name="Kallberg Y."/>
            <person name="Tangrot J."/>
            <person name="Rosling A."/>
        </authorList>
    </citation>
    <scope>NUCLEOTIDE SEQUENCE</scope>
    <source>
        <strain evidence="1">Wild A</strain>
    </source>
</reference>
<keyword evidence="2" id="KW-1185">Reference proteome</keyword>
<dbReference type="Proteomes" id="UP001153678">
    <property type="component" value="Unassembled WGS sequence"/>
</dbReference>
<evidence type="ECO:0000313" key="2">
    <source>
        <dbReference type="Proteomes" id="UP001153678"/>
    </source>
</evidence>
<dbReference type="EMBL" id="CAMKVN010007914">
    <property type="protein sequence ID" value="CAI2191985.1"/>
    <property type="molecule type" value="Genomic_DNA"/>
</dbReference>
<accession>A0A9W4WWJ3</accession>
<protein>
    <submittedName>
        <fullName evidence="1">108_t:CDS:1</fullName>
    </submittedName>
</protein>
<comment type="caution">
    <text evidence="1">The sequence shown here is derived from an EMBL/GenBank/DDBJ whole genome shotgun (WGS) entry which is preliminary data.</text>
</comment>